<comment type="similarity">
    <text evidence="7">Belongs to the methyl-accepting chemotaxis (MCP) protein family.</text>
</comment>
<keyword evidence="6 8" id="KW-0807">Transducer</keyword>
<feature type="domain" description="Methyl-accepting transducer" evidence="11">
    <location>
        <begin position="402"/>
        <end position="638"/>
    </location>
</feature>
<keyword evidence="14" id="KW-1185">Reference proteome</keyword>
<evidence type="ECO:0000313" key="14">
    <source>
        <dbReference type="Proteomes" id="UP000503820"/>
    </source>
</evidence>
<dbReference type="PANTHER" id="PTHR32089">
    <property type="entry name" value="METHYL-ACCEPTING CHEMOTAXIS PROTEIN MCPB"/>
    <property type="match status" value="1"/>
</dbReference>
<evidence type="ECO:0000256" key="8">
    <source>
        <dbReference type="PROSITE-ProRule" id="PRU00284"/>
    </source>
</evidence>
<proteinExistence type="inferred from homology"/>
<dbReference type="InterPro" id="IPR033463">
    <property type="entry name" value="sCache_3"/>
</dbReference>
<dbReference type="SMART" id="SM00283">
    <property type="entry name" value="MA"/>
    <property type="match status" value="1"/>
</dbReference>
<dbReference type="Pfam" id="PF00672">
    <property type="entry name" value="HAMP"/>
    <property type="match status" value="1"/>
</dbReference>
<feature type="transmembrane region" description="Helical" evidence="10">
    <location>
        <begin position="6"/>
        <end position="32"/>
    </location>
</feature>
<evidence type="ECO:0000256" key="9">
    <source>
        <dbReference type="SAM" id="Coils"/>
    </source>
</evidence>
<dbReference type="PROSITE" id="PS50111">
    <property type="entry name" value="CHEMOTAXIS_TRANSDUC_2"/>
    <property type="match status" value="1"/>
</dbReference>
<dbReference type="Gene3D" id="3.30.450.20">
    <property type="entry name" value="PAS domain"/>
    <property type="match status" value="1"/>
</dbReference>
<dbReference type="RefSeq" id="WP_174409147.1">
    <property type="nucleotide sequence ID" value="NZ_BLVP01000006.1"/>
</dbReference>
<feature type="coiled-coil region" evidence="9">
    <location>
        <begin position="339"/>
        <end position="390"/>
    </location>
</feature>
<sequence>MRFKILYKLLLMAVAIVVVTALSMFGTANYFMRQGFSEESEKNITTMQKVVDRHIANVSAKYLEEIRFVARDQDLASAMLAGDSARLAALARSLMQDTHADFLTLTDAQGKVLARGHSDKTGDSVMDQQTVQSALRGQAGAGIVSGTVVPFSIRAGAPVMDGGRIIGSVAIGCSLVQERFVDDIKAFTGLEVTIFKESTRAMTTIVNAGKRAVGTTMDNPKVIETVLRGGQSYLARNTILGRDYQTAYWPVRDMQGANIGMWFIGMPIESIEQAQAKVANSSLLVMAGLIPIMIFAAWVIARSLANPVARTTEFASAVAAGDLNRELAVKTNDEVGVLADALRQMVATLREKIGLANEQTRLAAEETIKAQEATAQAEEARRQAEQAKREGMLQAAGQLQGIVEIISAASEELSAQIEQSSRGAETQTQRTGETATAMEQMNASVLEVARSAGGAAETAGDTKSTAAAGASIVESMISGIHSVRQHSEDLERDMKLLGTSAERIGAIMDVISDIADQTNLLALNAAIEAARAGDAGRGFAVVADEVRKLAEKTVQATKEVGASIADIQKGTQNSMGQVAGTVKQIGSVTGRAQEAGNSLASIVALVDSVSAQVQSIATACEQQSAASEEINSAVDEVNRISEETSDAMRQSAQAVMELAAQAQKLKAIIDDMQRENS</sequence>
<dbReference type="SMART" id="SM00304">
    <property type="entry name" value="HAMP"/>
    <property type="match status" value="1"/>
</dbReference>
<reference evidence="13 14" key="1">
    <citation type="submission" date="2020-05" db="EMBL/GenBank/DDBJ databases">
        <title>Draft genome sequence of Desulfovibrio psychrotolerans JS1T.</title>
        <authorList>
            <person name="Ueno A."/>
            <person name="Tamazawa S."/>
            <person name="Tamamura S."/>
            <person name="Murakami T."/>
            <person name="Kiyama T."/>
            <person name="Inomata H."/>
            <person name="Amano Y."/>
            <person name="Miyakawa K."/>
            <person name="Tamaki H."/>
            <person name="Naganuma T."/>
            <person name="Kaneko K."/>
        </authorList>
    </citation>
    <scope>NUCLEOTIDE SEQUENCE [LARGE SCALE GENOMIC DNA]</scope>
    <source>
        <strain evidence="13 14">JS1</strain>
    </source>
</reference>
<dbReference type="Pfam" id="PF00015">
    <property type="entry name" value="MCPsignal"/>
    <property type="match status" value="1"/>
</dbReference>
<name>A0A7J0BU17_9BACT</name>
<evidence type="ECO:0000256" key="5">
    <source>
        <dbReference type="ARBA" id="ARBA00023136"/>
    </source>
</evidence>
<evidence type="ECO:0000256" key="3">
    <source>
        <dbReference type="ARBA" id="ARBA00022692"/>
    </source>
</evidence>
<evidence type="ECO:0000256" key="7">
    <source>
        <dbReference type="ARBA" id="ARBA00029447"/>
    </source>
</evidence>
<dbReference type="FunFam" id="1.10.287.950:FF:000001">
    <property type="entry name" value="Methyl-accepting chemotaxis sensory transducer"/>
    <property type="match status" value="1"/>
</dbReference>
<evidence type="ECO:0000256" key="4">
    <source>
        <dbReference type="ARBA" id="ARBA00022989"/>
    </source>
</evidence>
<protein>
    <submittedName>
        <fullName evidence="13">Methyl-accepting chemotaxis protein</fullName>
    </submittedName>
</protein>
<dbReference type="InterPro" id="IPR004090">
    <property type="entry name" value="Chemotax_Me-accpt_rcpt"/>
</dbReference>
<keyword evidence="5 10" id="KW-0472">Membrane</keyword>
<dbReference type="AlphaFoldDB" id="A0A7J0BU17"/>
<keyword evidence="4 10" id="KW-1133">Transmembrane helix</keyword>
<dbReference type="Pfam" id="PF17202">
    <property type="entry name" value="sCache_3_3"/>
    <property type="match status" value="1"/>
</dbReference>
<dbReference type="Proteomes" id="UP000503820">
    <property type="component" value="Unassembled WGS sequence"/>
</dbReference>
<dbReference type="PRINTS" id="PR00260">
    <property type="entry name" value="CHEMTRNSDUCR"/>
</dbReference>
<evidence type="ECO:0000256" key="1">
    <source>
        <dbReference type="ARBA" id="ARBA00004651"/>
    </source>
</evidence>
<dbReference type="PROSITE" id="PS50885">
    <property type="entry name" value="HAMP"/>
    <property type="match status" value="1"/>
</dbReference>
<dbReference type="CDD" id="cd06225">
    <property type="entry name" value="HAMP"/>
    <property type="match status" value="1"/>
</dbReference>
<feature type="transmembrane region" description="Helical" evidence="10">
    <location>
        <begin position="283"/>
        <end position="301"/>
    </location>
</feature>
<comment type="subcellular location">
    <subcellularLocation>
        <location evidence="1">Cell membrane</location>
        <topology evidence="1">Multi-pass membrane protein</topology>
    </subcellularLocation>
</comment>
<keyword evidence="2" id="KW-1003">Cell membrane</keyword>
<dbReference type="SUPFAM" id="SSF103190">
    <property type="entry name" value="Sensory domain-like"/>
    <property type="match status" value="2"/>
</dbReference>
<organism evidence="13 14">
    <name type="scientific">Desulfovibrio psychrotolerans</name>
    <dbReference type="NCBI Taxonomy" id="415242"/>
    <lineage>
        <taxon>Bacteria</taxon>
        <taxon>Pseudomonadati</taxon>
        <taxon>Thermodesulfobacteriota</taxon>
        <taxon>Desulfovibrionia</taxon>
        <taxon>Desulfovibrionales</taxon>
        <taxon>Desulfovibrionaceae</taxon>
        <taxon>Desulfovibrio</taxon>
    </lineage>
</organism>
<dbReference type="GO" id="GO:0004888">
    <property type="term" value="F:transmembrane signaling receptor activity"/>
    <property type="evidence" value="ECO:0007669"/>
    <property type="project" value="InterPro"/>
</dbReference>
<evidence type="ECO:0000256" key="2">
    <source>
        <dbReference type="ARBA" id="ARBA00022475"/>
    </source>
</evidence>
<dbReference type="Pfam" id="PF17203">
    <property type="entry name" value="sCache_3_2"/>
    <property type="match status" value="1"/>
</dbReference>
<dbReference type="GO" id="GO:0007165">
    <property type="term" value="P:signal transduction"/>
    <property type="evidence" value="ECO:0007669"/>
    <property type="project" value="UniProtKB-KW"/>
</dbReference>
<keyword evidence="9" id="KW-0175">Coiled coil</keyword>
<gene>
    <name evidence="13" type="ORF">DSM19430T_11580</name>
</gene>
<accession>A0A7J0BU17</accession>
<dbReference type="InterPro" id="IPR003660">
    <property type="entry name" value="HAMP_dom"/>
</dbReference>
<dbReference type="InterPro" id="IPR004089">
    <property type="entry name" value="MCPsignal_dom"/>
</dbReference>
<evidence type="ECO:0000259" key="11">
    <source>
        <dbReference type="PROSITE" id="PS50111"/>
    </source>
</evidence>
<evidence type="ECO:0000313" key="13">
    <source>
        <dbReference type="EMBL" id="GFM36474.1"/>
    </source>
</evidence>
<dbReference type="Gene3D" id="1.10.287.950">
    <property type="entry name" value="Methyl-accepting chemotaxis protein"/>
    <property type="match status" value="1"/>
</dbReference>
<dbReference type="CDD" id="cd11386">
    <property type="entry name" value="MCP_signal"/>
    <property type="match status" value="1"/>
</dbReference>
<keyword evidence="3 10" id="KW-0812">Transmembrane</keyword>
<dbReference type="InterPro" id="IPR029151">
    <property type="entry name" value="Sensor-like_sf"/>
</dbReference>
<dbReference type="EMBL" id="BLVP01000006">
    <property type="protein sequence ID" value="GFM36474.1"/>
    <property type="molecule type" value="Genomic_DNA"/>
</dbReference>
<feature type="domain" description="HAMP" evidence="12">
    <location>
        <begin position="302"/>
        <end position="354"/>
    </location>
</feature>
<dbReference type="GO" id="GO:0006935">
    <property type="term" value="P:chemotaxis"/>
    <property type="evidence" value="ECO:0007669"/>
    <property type="project" value="InterPro"/>
</dbReference>
<dbReference type="Gene3D" id="6.10.340.10">
    <property type="match status" value="1"/>
</dbReference>
<dbReference type="PANTHER" id="PTHR32089:SF112">
    <property type="entry name" value="LYSOZYME-LIKE PROTEIN-RELATED"/>
    <property type="match status" value="1"/>
</dbReference>
<evidence type="ECO:0000259" key="12">
    <source>
        <dbReference type="PROSITE" id="PS50885"/>
    </source>
</evidence>
<dbReference type="GO" id="GO:0005886">
    <property type="term" value="C:plasma membrane"/>
    <property type="evidence" value="ECO:0007669"/>
    <property type="project" value="UniProtKB-SubCell"/>
</dbReference>
<evidence type="ECO:0000256" key="6">
    <source>
        <dbReference type="ARBA" id="ARBA00023224"/>
    </source>
</evidence>
<dbReference type="SUPFAM" id="SSF58104">
    <property type="entry name" value="Methyl-accepting chemotaxis protein (MCP) signaling domain"/>
    <property type="match status" value="1"/>
</dbReference>
<comment type="caution">
    <text evidence="13">The sequence shown here is derived from an EMBL/GenBank/DDBJ whole genome shotgun (WGS) entry which is preliminary data.</text>
</comment>
<evidence type="ECO:0000256" key="10">
    <source>
        <dbReference type="SAM" id="Phobius"/>
    </source>
</evidence>